<evidence type="ECO:0000313" key="1">
    <source>
        <dbReference type="EMBL" id="MPC42191.1"/>
    </source>
</evidence>
<dbReference type="AlphaFoldDB" id="A0A5B7F5A0"/>
<name>A0A5B7F5A0_PORTR</name>
<organism evidence="1 2">
    <name type="scientific">Portunus trituberculatus</name>
    <name type="common">Swimming crab</name>
    <name type="synonym">Neptunus trituberculatus</name>
    <dbReference type="NCBI Taxonomy" id="210409"/>
    <lineage>
        <taxon>Eukaryota</taxon>
        <taxon>Metazoa</taxon>
        <taxon>Ecdysozoa</taxon>
        <taxon>Arthropoda</taxon>
        <taxon>Crustacea</taxon>
        <taxon>Multicrustacea</taxon>
        <taxon>Malacostraca</taxon>
        <taxon>Eumalacostraca</taxon>
        <taxon>Eucarida</taxon>
        <taxon>Decapoda</taxon>
        <taxon>Pleocyemata</taxon>
        <taxon>Brachyura</taxon>
        <taxon>Eubrachyura</taxon>
        <taxon>Portunoidea</taxon>
        <taxon>Portunidae</taxon>
        <taxon>Portuninae</taxon>
        <taxon>Portunus</taxon>
    </lineage>
</organism>
<comment type="caution">
    <text evidence="1">The sequence shown here is derived from an EMBL/GenBank/DDBJ whole genome shotgun (WGS) entry which is preliminary data.</text>
</comment>
<dbReference type="Proteomes" id="UP000324222">
    <property type="component" value="Unassembled WGS sequence"/>
</dbReference>
<proteinExistence type="predicted"/>
<reference evidence="1 2" key="1">
    <citation type="submission" date="2019-05" db="EMBL/GenBank/DDBJ databases">
        <title>Another draft genome of Portunus trituberculatus and its Hox gene families provides insights of decapod evolution.</title>
        <authorList>
            <person name="Jeong J.-H."/>
            <person name="Song I."/>
            <person name="Kim S."/>
            <person name="Choi T."/>
            <person name="Kim D."/>
            <person name="Ryu S."/>
            <person name="Kim W."/>
        </authorList>
    </citation>
    <scope>NUCLEOTIDE SEQUENCE [LARGE SCALE GENOMIC DNA]</scope>
    <source>
        <tissue evidence="1">Muscle</tissue>
    </source>
</reference>
<sequence length="75" mass="8379">MHAGKLSEGRWGGQVEALLCCQAQLQHHYRYSINSEIFPDFSFSLASSASIDFVSWLCIFFSPLPIPTRDASAKL</sequence>
<evidence type="ECO:0000313" key="2">
    <source>
        <dbReference type="Proteomes" id="UP000324222"/>
    </source>
</evidence>
<accession>A0A5B7F5A0</accession>
<gene>
    <name evidence="1" type="ORF">E2C01_035806</name>
</gene>
<protein>
    <submittedName>
        <fullName evidence="1">Uncharacterized protein</fullName>
    </submittedName>
</protein>
<keyword evidence="2" id="KW-1185">Reference proteome</keyword>
<dbReference type="EMBL" id="VSRR010005340">
    <property type="protein sequence ID" value="MPC42191.1"/>
    <property type="molecule type" value="Genomic_DNA"/>
</dbReference>